<dbReference type="FunFam" id="2.30.30.100:FF:000002">
    <property type="entry name" value="Small nuclear ribonucleoprotein Sm D3"/>
    <property type="match status" value="1"/>
</dbReference>
<dbReference type="InterPro" id="IPR006379">
    <property type="entry name" value="HAD-SF_hydro_IIB"/>
</dbReference>
<dbReference type="GO" id="GO:0005681">
    <property type="term" value="C:spliceosomal complex"/>
    <property type="evidence" value="ECO:0007669"/>
    <property type="project" value="InterPro"/>
</dbReference>
<dbReference type="GO" id="GO:0016787">
    <property type="term" value="F:hydrolase activity"/>
    <property type="evidence" value="ECO:0007669"/>
    <property type="project" value="UniProtKB-KW"/>
</dbReference>
<dbReference type="Gene3D" id="2.30.30.100">
    <property type="match status" value="1"/>
</dbReference>
<dbReference type="Proteomes" id="UP001300502">
    <property type="component" value="Unassembled WGS sequence"/>
</dbReference>
<evidence type="ECO:0000256" key="5">
    <source>
        <dbReference type="ARBA" id="ARBA00022801"/>
    </source>
</evidence>
<dbReference type="PANTHER" id="PTHR46521:SF4">
    <property type="entry name" value="SUCROSE-PHOSPHATASE 2-RELATED"/>
    <property type="match status" value="1"/>
</dbReference>
<evidence type="ECO:0000259" key="9">
    <source>
        <dbReference type="PROSITE" id="PS52002"/>
    </source>
</evidence>
<dbReference type="GO" id="GO:0005829">
    <property type="term" value="C:cytosol"/>
    <property type="evidence" value="ECO:0007669"/>
    <property type="project" value="UniProtKB-SubCell"/>
</dbReference>
<dbReference type="SFLD" id="SFLDG01141">
    <property type="entry name" value="C2.B.1:_Sucrose_Phosphatase_Li"/>
    <property type="match status" value="1"/>
</dbReference>
<dbReference type="InterPro" id="IPR036412">
    <property type="entry name" value="HAD-like_sf"/>
</dbReference>
<feature type="domain" description="Sm" evidence="9">
    <location>
        <begin position="252"/>
        <end position="324"/>
    </location>
</feature>
<dbReference type="InterPro" id="IPR051518">
    <property type="entry name" value="Sucrose_Phosphatase"/>
</dbReference>
<keyword evidence="6" id="KW-0508">mRNA splicing</keyword>
<evidence type="ECO:0000256" key="4">
    <source>
        <dbReference type="ARBA" id="ARBA00022664"/>
    </source>
</evidence>
<accession>A0AAV9IH29</accession>
<evidence type="ECO:0000256" key="7">
    <source>
        <dbReference type="ARBA" id="ARBA00023242"/>
    </source>
</evidence>
<dbReference type="AlphaFoldDB" id="A0AAV9IH29"/>
<evidence type="ECO:0000313" key="10">
    <source>
        <dbReference type="EMBL" id="KAK4526719.1"/>
    </source>
</evidence>
<evidence type="ECO:0000256" key="8">
    <source>
        <dbReference type="ARBA" id="ARBA00023274"/>
    </source>
</evidence>
<name>A0AAV9IH29_9RHOD</name>
<keyword evidence="11" id="KW-1185">Reference proteome</keyword>
<comment type="subcellular location">
    <subcellularLocation>
        <location evidence="2">Cytoplasm</location>
        <location evidence="2">Cytosol</location>
    </subcellularLocation>
    <subcellularLocation>
        <location evidence="1">Nucleus</location>
    </subcellularLocation>
</comment>
<sequence length="372" mass="41941">MVFLITDLDDTLVPQTESPIGDRYLIDFNRIWTNELVSKNSLLVYNTGRSITLFYQLVHQKSLLLPDYLICGVGTEIYRFLPDSKLEKLQQWTDFISQDFFLEYIRQVTERWVSSGLVRLQSETENSAVKQSFYFDPQQLDIIQTTVVADVEASLCSTSPVKVIVSVQHGVGHLDIIPFKANKGTAAMWLREYLGVAPESTVVCGDSMNDYDMFFCSVPIYRIAVGNCEENIRREFLKVSSLDPHFYLASKCYAGGILEAVSQTVTVETKSGDLYRGTLHDAEDNMNCQLKKVTCTGRDGKITPFEHVFLRGSKIRFFIVPDILANAPMFKRVEAIKEGKTGRGLGLGRGRGFIGGPVKATIRARIKRQRTT</sequence>
<dbReference type="Pfam" id="PF05116">
    <property type="entry name" value="S6PP"/>
    <property type="match status" value="1"/>
</dbReference>
<comment type="caution">
    <text evidence="10">The sequence shown here is derived from an EMBL/GenBank/DDBJ whole genome shotgun (WGS) entry which is preliminary data.</text>
</comment>
<dbReference type="SFLD" id="SFLDS00003">
    <property type="entry name" value="Haloacid_Dehalogenase"/>
    <property type="match status" value="1"/>
</dbReference>
<evidence type="ECO:0000256" key="6">
    <source>
        <dbReference type="ARBA" id="ARBA00023187"/>
    </source>
</evidence>
<keyword evidence="4" id="KW-0507">mRNA processing</keyword>
<protein>
    <recommendedName>
        <fullName evidence="9">Sm domain-containing protein</fullName>
    </recommendedName>
</protein>
<dbReference type="EMBL" id="JANCYU010000043">
    <property type="protein sequence ID" value="KAK4526719.1"/>
    <property type="molecule type" value="Genomic_DNA"/>
</dbReference>
<dbReference type="InterPro" id="IPR010920">
    <property type="entry name" value="LSM_dom_sf"/>
</dbReference>
<comment type="similarity">
    <text evidence="3">Belongs to the snRNP core protein family.</text>
</comment>
<dbReference type="GO" id="GO:0000387">
    <property type="term" value="P:spliceosomal snRNP assembly"/>
    <property type="evidence" value="ECO:0007669"/>
    <property type="project" value="InterPro"/>
</dbReference>
<dbReference type="InterPro" id="IPR034099">
    <property type="entry name" value="SmD3"/>
</dbReference>
<evidence type="ECO:0000256" key="3">
    <source>
        <dbReference type="ARBA" id="ARBA00008146"/>
    </source>
</evidence>
<evidence type="ECO:0000256" key="1">
    <source>
        <dbReference type="ARBA" id="ARBA00004123"/>
    </source>
</evidence>
<evidence type="ECO:0000256" key="2">
    <source>
        <dbReference type="ARBA" id="ARBA00004514"/>
    </source>
</evidence>
<gene>
    <name evidence="10" type="ORF">GAYE_SCF27MG4635</name>
</gene>
<keyword evidence="7" id="KW-0539">Nucleus</keyword>
<dbReference type="InterPro" id="IPR047575">
    <property type="entry name" value="Sm"/>
</dbReference>
<dbReference type="SFLD" id="SFLDG01140">
    <property type="entry name" value="C2.B:_Phosphomannomutase_and_P"/>
    <property type="match status" value="1"/>
</dbReference>
<keyword evidence="8" id="KW-0687">Ribonucleoprotein</keyword>
<organism evidence="10 11">
    <name type="scientific">Galdieria yellowstonensis</name>
    <dbReference type="NCBI Taxonomy" id="3028027"/>
    <lineage>
        <taxon>Eukaryota</taxon>
        <taxon>Rhodophyta</taxon>
        <taxon>Bangiophyceae</taxon>
        <taxon>Galdieriales</taxon>
        <taxon>Galdieriaceae</taxon>
        <taxon>Galdieria</taxon>
    </lineage>
</organism>
<dbReference type="InterPro" id="IPR001163">
    <property type="entry name" value="Sm_dom_euk/arc"/>
</dbReference>
<reference evidence="10 11" key="1">
    <citation type="submission" date="2022-07" db="EMBL/GenBank/DDBJ databases">
        <title>Genome-wide signatures of adaptation to extreme environments.</title>
        <authorList>
            <person name="Cho C.H."/>
            <person name="Yoon H.S."/>
        </authorList>
    </citation>
    <scope>NUCLEOTIDE SEQUENCE [LARGE SCALE GENOMIC DNA]</scope>
    <source>
        <strain evidence="10 11">108.79 E11</strain>
    </source>
</reference>
<dbReference type="InterPro" id="IPR006380">
    <property type="entry name" value="SPP-like_dom"/>
</dbReference>
<dbReference type="PANTHER" id="PTHR46521">
    <property type="entry name" value="SUCROSE-PHOSPHATASE 2-RELATED"/>
    <property type="match status" value="1"/>
</dbReference>
<dbReference type="CDD" id="cd01721">
    <property type="entry name" value="Sm_D3"/>
    <property type="match status" value="1"/>
</dbReference>
<dbReference type="SMART" id="SM00651">
    <property type="entry name" value="Sm"/>
    <property type="match status" value="1"/>
</dbReference>
<dbReference type="GO" id="GO:0003723">
    <property type="term" value="F:RNA binding"/>
    <property type="evidence" value="ECO:0007669"/>
    <property type="project" value="InterPro"/>
</dbReference>
<dbReference type="InterPro" id="IPR023214">
    <property type="entry name" value="HAD_sf"/>
</dbReference>
<keyword evidence="5" id="KW-0378">Hydrolase</keyword>
<dbReference type="Gene3D" id="3.90.1070.10">
    <property type="match status" value="1"/>
</dbReference>
<proteinExistence type="inferred from homology"/>
<dbReference type="Gene3D" id="3.40.50.1000">
    <property type="entry name" value="HAD superfamily/HAD-like"/>
    <property type="match status" value="1"/>
</dbReference>
<evidence type="ECO:0000313" key="11">
    <source>
        <dbReference type="Proteomes" id="UP001300502"/>
    </source>
</evidence>
<dbReference type="SUPFAM" id="SSF56784">
    <property type="entry name" value="HAD-like"/>
    <property type="match status" value="1"/>
</dbReference>
<dbReference type="SUPFAM" id="SSF50182">
    <property type="entry name" value="Sm-like ribonucleoproteins"/>
    <property type="match status" value="1"/>
</dbReference>
<dbReference type="NCBIfam" id="TIGR01484">
    <property type="entry name" value="HAD-SF-IIB"/>
    <property type="match status" value="1"/>
</dbReference>
<dbReference type="PROSITE" id="PS52002">
    <property type="entry name" value="SM"/>
    <property type="match status" value="1"/>
</dbReference>